<dbReference type="InterPro" id="IPR045010">
    <property type="entry name" value="MDR_fam"/>
</dbReference>
<dbReference type="CDD" id="cd05288">
    <property type="entry name" value="PGDH"/>
    <property type="match status" value="1"/>
</dbReference>
<evidence type="ECO:0000259" key="2">
    <source>
        <dbReference type="SMART" id="SM00829"/>
    </source>
</evidence>
<gene>
    <name evidence="3" type="ORF">METZ01_LOCUS133273</name>
</gene>
<proteinExistence type="predicted"/>
<accession>A0A381YTX1</accession>
<dbReference type="InterPro" id="IPR020843">
    <property type="entry name" value="ER"/>
</dbReference>
<dbReference type="GO" id="GO:0016628">
    <property type="term" value="F:oxidoreductase activity, acting on the CH-CH group of donors, NAD or NADP as acceptor"/>
    <property type="evidence" value="ECO:0007669"/>
    <property type="project" value="InterPro"/>
</dbReference>
<dbReference type="InterPro" id="IPR041694">
    <property type="entry name" value="ADH_N_2"/>
</dbReference>
<dbReference type="Pfam" id="PF00107">
    <property type="entry name" value="ADH_zinc_N"/>
    <property type="match status" value="1"/>
</dbReference>
<dbReference type="FunFam" id="3.40.50.720:FF:000121">
    <property type="entry name" value="Prostaglandin reductase 2"/>
    <property type="match status" value="1"/>
</dbReference>
<evidence type="ECO:0000313" key="3">
    <source>
        <dbReference type="EMBL" id="SVA80419.1"/>
    </source>
</evidence>
<dbReference type="AlphaFoldDB" id="A0A381YTX1"/>
<dbReference type="InterPro" id="IPR011032">
    <property type="entry name" value="GroES-like_sf"/>
</dbReference>
<dbReference type="Pfam" id="PF16884">
    <property type="entry name" value="ADH_N_2"/>
    <property type="match status" value="1"/>
</dbReference>
<protein>
    <recommendedName>
        <fullName evidence="2">Enoyl reductase (ER) domain-containing protein</fullName>
    </recommendedName>
</protein>
<dbReference type="PANTHER" id="PTHR43205">
    <property type="entry name" value="PROSTAGLANDIN REDUCTASE"/>
    <property type="match status" value="1"/>
</dbReference>
<dbReference type="Gene3D" id="3.90.180.10">
    <property type="entry name" value="Medium-chain alcohol dehydrogenases, catalytic domain"/>
    <property type="match status" value="1"/>
</dbReference>
<dbReference type="SMART" id="SM00829">
    <property type="entry name" value="PKS_ER"/>
    <property type="match status" value="1"/>
</dbReference>
<dbReference type="InterPro" id="IPR013149">
    <property type="entry name" value="ADH-like_C"/>
</dbReference>
<dbReference type="SUPFAM" id="SSF51735">
    <property type="entry name" value="NAD(P)-binding Rossmann-fold domains"/>
    <property type="match status" value="1"/>
</dbReference>
<name>A0A381YTX1_9ZZZZ</name>
<dbReference type="EMBL" id="UINC01019039">
    <property type="protein sequence ID" value="SVA80419.1"/>
    <property type="molecule type" value="Genomic_DNA"/>
</dbReference>
<reference evidence="3" key="1">
    <citation type="submission" date="2018-05" db="EMBL/GenBank/DDBJ databases">
        <authorList>
            <person name="Lanie J.A."/>
            <person name="Ng W.-L."/>
            <person name="Kazmierczak K.M."/>
            <person name="Andrzejewski T.M."/>
            <person name="Davidsen T.M."/>
            <person name="Wayne K.J."/>
            <person name="Tettelin H."/>
            <person name="Glass J.I."/>
            <person name="Rusch D."/>
            <person name="Podicherti R."/>
            <person name="Tsui H.-C.T."/>
            <person name="Winkler M.E."/>
        </authorList>
    </citation>
    <scope>NUCLEOTIDE SEQUENCE</scope>
</reference>
<dbReference type="Gene3D" id="3.40.50.720">
    <property type="entry name" value="NAD(P)-binding Rossmann-like Domain"/>
    <property type="match status" value="1"/>
</dbReference>
<sequence>MAGHVNRQIRLAARPANLPRESDFNLAEGPILEPSEGEVLVRVIWLSLDPYQRGRMRATHPYATPMELGEVIVGGVVGKIVRSRTPAFTEGEVVEGPLGWQEYAVSDGNNLRKVDTSLGPLSTALGVLGMPGMTAYFGFLEVGQPRTGDTVVVSAASGAVGQVVGQISKIMGCRTVGIAGTPEKIDYIKHDLGFDAGINYKTENVNAELAEVCPLGVDVYFDNVGGPITDAVLDHINVGARISICGSISQYNLEEPEPGPRKMGLLVGKQARAEGFLVGQFRNRHEEGRQRIAGWIKEGRIKYREDVVDGIENAPGAFIGLMQGENFGKLLVKVSED</sequence>
<dbReference type="InterPro" id="IPR036291">
    <property type="entry name" value="NAD(P)-bd_dom_sf"/>
</dbReference>
<dbReference type="SUPFAM" id="SSF50129">
    <property type="entry name" value="GroES-like"/>
    <property type="match status" value="2"/>
</dbReference>
<organism evidence="3">
    <name type="scientific">marine metagenome</name>
    <dbReference type="NCBI Taxonomy" id="408172"/>
    <lineage>
        <taxon>unclassified sequences</taxon>
        <taxon>metagenomes</taxon>
        <taxon>ecological metagenomes</taxon>
    </lineage>
</organism>
<evidence type="ECO:0000256" key="1">
    <source>
        <dbReference type="ARBA" id="ARBA00023002"/>
    </source>
</evidence>
<dbReference type="PANTHER" id="PTHR43205:SF7">
    <property type="entry name" value="PROSTAGLANDIN REDUCTASE 1"/>
    <property type="match status" value="1"/>
</dbReference>
<feature type="domain" description="Enoyl reductase (ER)" evidence="2">
    <location>
        <begin position="20"/>
        <end position="332"/>
    </location>
</feature>
<keyword evidence="1" id="KW-0560">Oxidoreductase</keyword>